<evidence type="ECO:0000313" key="2">
    <source>
        <dbReference type="Proteomes" id="UP000281553"/>
    </source>
</evidence>
<dbReference type="EMBL" id="UYRU01020898">
    <property type="protein sequence ID" value="VDK55557.1"/>
    <property type="molecule type" value="Genomic_DNA"/>
</dbReference>
<name>A0A3P6R9G8_DIBLA</name>
<protein>
    <submittedName>
        <fullName evidence="1">Uncharacterized protein</fullName>
    </submittedName>
</protein>
<evidence type="ECO:0000313" key="1">
    <source>
        <dbReference type="EMBL" id="VDK55557.1"/>
    </source>
</evidence>
<dbReference type="OrthoDB" id="6287606at2759"/>
<dbReference type="Proteomes" id="UP000281553">
    <property type="component" value="Unassembled WGS sequence"/>
</dbReference>
<reference evidence="1 2" key="1">
    <citation type="submission" date="2018-11" db="EMBL/GenBank/DDBJ databases">
        <authorList>
            <consortium name="Pathogen Informatics"/>
        </authorList>
    </citation>
    <scope>NUCLEOTIDE SEQUENCE [LARGE SCALE GENOMIC DNA]</scope>
</reference>
<accession>A0A3P6R9G8</accession>
<proteinExistence type="predicted"/>
<keyword evidence="2" id="KW-1185">Reference proteome</keyword>
<dbReference type="AlphaFoldDB" id="A0A3P6R9G8"/>
<organism evidence="1 2">
    <name type="scientific">Dibothriocephalus latus</name>
    <name type="common">Fish tapeworm</name>
    <name type="synonym">Diphyllobothrium latum</name>
    <dbReference type="NCBI Taxonomy" id="60516"/>
    <lineage>
        <taxon>Eukaryota</taxon>
        <taxon>Metazoa</taxon>
        <taxon>Spiralia</taxon>
        <taxon>Lophotrochozoa</taxon>
        <taxon>Platyhelminthes</taxon>
        <taxon>Cestoda</taxon>
        <taxon>Eucestoda</taxon>
        <taxon>Diphyllobothriidea</taxon>
        <taxon>Diphyllobothriidae</taxon>
        <taxon>Dibothriocephalus</taxon>
    </lineage>
</organism>
<sequence>MECKAEPYSGGPGDFLDIPAAEQEITVGSNEPATTNVNNSIVQNVVSMPSENVFQQVSHPVVRMAAPGAVRAPRVIMVQRTGQPMGSATPGAPGGQGIRVSSTLSPYRCPLFYFNAKYLLLPINFCLVVTDSGLPCGTDVNVDAYACIHEAEPYQLLAY</sequence>
<gene>
    <name evidence="1" type="ORF">DILT_LOCUS2100</name>
</gene>